<comment type="similarity">
    <text evidence="2">Belongs to the HIR3 family.</text>
</comment>
<feature type="region of interest" description="Disordered" evidence="4">
    <location>
        <begin position="339"/>
        <end position="435"/>
    </location>
</feature>
<reference evidence="5 6" key="1">
    <citation type="submission" date="2023-03" db="EMBL/GenBank/DDBJ databases">
        <title>Genome sequence of Lichtheimia ornata CBS 291.66.</title>
        <authorList>
            <person name="Mohabir J.T."/>
            <person name="Shea T.P."/>
            <person name="Kurbessoian T."/>
            <person name="Berby B."/>
            <person name="Fontaine J."/>
            <person name="Livny J."/>
            <person name="Gnirke A."/>
            <person name="Stajich J.E."/>
            <person name="Cuomo C.A."/>
        </authorList>
    </citation>
    <scope>NUCLEOTIDE SEQUENCE [LARGE SCALE GENOMIC DNA]</scope>
    <source>
        <strain evidence="5">CBS 291.66</strain>
    </source>
</reference>
<evidence type="ECO:0000256" key="2">
    <source>
        <dbReference type="ARBA" id="ARBA00007335"/>
    </source>
</evidence>
<feature type="compositionally biased region" description="Basic and acidic residues" evidence="4">
    <location>
        <begin position="380"/>
        <end position="410"/>
    </location>
</feature>
<feature type="compositionally biased region" description="Polar residues" evidence="4">
    <location>
        <begin position="1622"/>
        <end position="1641"/>
    </location>
</feature>
<dbReference type="GO" id="GO:0006325">
    <property type="term" value="P:chromatin organization"/>
    <property type="evidence" value="ECO:0007669"/>
    <property type="project" value="InterPro"/>
</dbReference>
<dbReference type="PANTHER" id="PTHR15502:SF7">
    <property type="entry name" value="CALCINEURIN-BINDING PROTEIN CABIN-1"/>
    <property type="match status" value="1"/>
</dbReference>
<dbReference type="PANTHER" id="PTHR15502">
    <property type="entry name" value="CALCINEURIN-BINDING PROTEIN CABIN 1-RELATED"/>
    <property type="match status" value="1"/>
</dbReference>
<keyword evidence="6" id="KW-1185">Reference proteome</keyword>
<proteinExistence type="inferred from homology"/>
<dbReference type="SUPFAM" id="SSF48452">
    <property type="entry name" value="TPR-like"/>
    <property type="match status" value="2"/>
</dbReference>
<feature type="region of interest" description="Disordered" evidence="4">
    <location>
        <begin position="1608"/>
        <end position="1641"/>
    </location>
</feature>
<dbReference type="GO" id="GO:0005634">
    <property type="term" value="C:nucleus"/>
    <property type="evidence" value="ECO:0007669"/>
    <property type="project" value="UniProtKB-SubCell"/>
</dbReference>
<sequence length="1641" mass="188523">MLQWNSLNKGIVVPDTDPTEVQVERYLKMYQEALRLHQKERYSEAKSIYEEILADDLIQDGSVTMDSSKASSVKSSPLIRLRFLVFKNYASLLEHELHAPDVPKADIAKKAISYYLKAASVDDGDQSLWYNIGNIAYDSGNIRLARLAYENGFFLMDLYRAGSHDQFTVPEAMENMFSSMAFSPIQWLCMERLCTVLVDIGDYDTCRMYMQVVLKQHPNWPMRRLLEEKMDAVTTTSLDESEVTTESPIENTVSINITKMDWKTLLESLLLRYKEMTDDKTSSTHSSISNAIHLDVEADTSISTIPEPESAIVPITVDEPEDTQMMDIAEQDAIVVLSPSEKSSNSPAPPPPPQSSQEMDTQPDNDDNPEMINSLKRKRSMDDTGDNEREEKEGEQQQKEGDSEEKKKEEEEQEEHDEQEEEEEEEEEEDKRASLRISRRQKEKIENEESSKRKMLEEEIQLTKLVQSLFDILPDDSAMNRPKSQYHHPVSEAFNTMDMDSFWKWFDTKVSELGRNAHWEFDTSRFNRMHEQSHLENKDARLYATFTVSETTQSPPSSMNNTTTTTTPIQGFIEQVNTSNSGIADVLCSLIVQLLLPSTTEFEHANQHDVFDLLVESLVTLYPTLLDQIMYGEWENNETRMKVVLSICEHLMDKLIQAILSFVEATTSKRKSATAKQSLETPIREYTRLCNAWIGIFERLVMENLLDSLSLASTLDDDISSLSQDHEEIMLRYWFLKGKLGQCEEDVEQACNWYQRCKEFLSRDSTQSSTIHLNSRYDALISLRTVDEKLLSMELGRKLLIAKGEYKNKNHSRVISELGNVIESKQSSMTRQEIYDVLSLLTKSYTEKKDYKNQGRCLLYTFSQVMEDLVRYGSSQSASSQNSTKESDMEFLKCLKRVESCLRDLLALIHDGKMCLKESMDSKSGDALLIALQMTVYYIFRHPDFIPLVNNFKIHGVEPHVPSQVTRSSSFNIVLVEIWVLLSTFIQDMANSTDNETAKTIKDKLAETLITLHDELGEREICGVCKGIFLKHLLNLLATESKTQYRIGIYQCYHCLYGLHLDADSDNIEEHNANHEKLDQKAAEALFALVVDSVTKRLNKGAPLRNDLKDVVDTVSDLFQSLPTNDSRIQLNQAVVTNYLANDIKLQHSISDMMRESSISANQIYPERSSASSVYFKIFWIGGKVLRMQIKNRAKVNPEKTMDDLEEAVNLFTNHVILNPYDINGWSELGQCLLHLADEELIWSATNINSHRYRIAEYHRKAYYAFWRAWYLLRVQGSEGMESSALYELFNTFGMLLYSMTCPPMYGAAFRPKMIRRAITRVKQSLDPTITSNAYKLAVVLFGNALKYRSGDKSEWRCFTMLGKCYKKLNRPPKEVLDFFAKALENAPQRNAQYGSQGKILEPIYKLCSVLAKYLYKGEINSNDVMHYLNFTVDQRQEQQQQQQSTEGMNEEAGGPPPDDWEPVMHVRENGPDPSDMAAYGAIYKKLLEVQKADKKKWHHRPVYRQAWMQYHIYGSSEQALQHMKTLFSLKAVKALASIWKPAFERPGKYFEYVHEYTMFLIQLCAECRDEECIRILKEKLSKTSTILLYSDEAIAAADRAYDQIHHETTTTTMTTTTTTTNQEPQQAEPSSDQLTQQQQQ</sequence>
<gene>
    <name evidence="5" type="ORF">O0I10_004080</name>
</gene>
<dbReference type="Gene3D" id="1.25.40.10">
    <property type="entry name" value="Tetratricopeptide repeat domain"/>
    <property type="match status" value="2"/>
</dbReference>
<evidence type="ECO:0000313" key="6">
    <source>
        <dbReference type="Proteomes" id="UP001234581"/>
    </source>
</evidence>
<dbReference type="EMBL" id="JARTCD010000014">
    <property type="protein sequence ID" value="KAJ8660220.1"/>
    <property type="molecule type" value="Genomic_DNA"/>
</dbReference>
<dbReference type="InterPro" id="IPR033053">
    <property type="entry name" value="Hir3/CABIN1"/>
</dbReference>
<evidence type="ECO:0000256" key="1">
    <source>
        <dbReference type="ARBA" id="ARBA00004123"/>
    </source>
</evidence>
<accession>A0AAD7V7E0</accession>
<dbReference type="GO" id="GO:0031491">
    <property type="term" value="F:nucleosome binding"/>
    <property type="evidence" value="ECO:0007669"/>
    <property type="project" value="TreeGrafter"/>
</dbReference>
<evidence type="ECO:0000256" key="3">
    <source>
        <dbReference type="ARBA" id="ARBA00023242"/>
    </source>
</evidence>
<evidence type="ECO:0000256" key="4">
    <source>
        <dbReference type="SAM" id="MobiDB-lite"/>
    </source>
</evidence>
<feature type="region of interest" description="Disordered" evidence="4">
    <location>
        <begin position="1436"/>
        <end position="1474"/>
    </location>
</feature>
<evidence type="ECO:0008006" key="7">
    <source>
        <dbReference type="Google" id="ProtNLM"/>
    </source>
</evidence>
<dbReference type="Proteomes" id="UP001234581">
    <property type="component" value="Unassembled WGS sequence"/>
</dbReference>
<dbReference type="InterPro" id="IPR011990">
    <property type="entry name" value="TPR-like_helical_dom_sf"/>
</dbReference>
<feature type="compositionally biased region" description="Low complexity" evidence="4">
    <location>
        <begin position="1610"/>
        <end position="1621"/>
    </location>
</feature>
<dbReference type="RefSeq" id="XP_058345133.1">
    <property type="nucleotide sequence ID" value="XM_058484145.1"/>
</dbReference>
<keyword evidence="3" id="KW-0539">Nucleus</keyword>
<evidence type="ECO:0000313" key="5">
    <source>
        <dbReference type="EMBL" id="KAJ8660220.1"/>
    </source>
</evidence>
<dbReference type="GO" id="GO:0000417">
    <property type="term" value="C:HIR complex"/>
    <property type="evidence" value="ECO:0007669"/>
    <property type="project" value="TreeGrafter"/>
</dbReference>
<comment type="caution">
    <text evidence="5">The sequence shown here is derived from an EMBL/GenBank/DDBJ whole genome shotgun (WGS) entry which is preliminary data.</text>
</comment>
<name>A0AAD7V7E0_9FUNG</name>
<protein>
    <recommendedName>
        <fullName evidence="7">Histone transcription regulator 3 homolog</fullName>
    </recommendedName>
</protein>
<dbReference type="GeneID" id="83211493"/>
<organism evidence="5 6">
    <name type="scientific">Lichtheimia ornata</name>
    <dbReference type="NCBI Taxonomy" id="688661"/>
    <lineage>
        <taxon>Eukaryota</taxon>
        <taxon>Fungi</taxon>
        <taxon>Fungi incertae sedis</taxon>
        <taxon>Mucoromycota</taxon>
        <taxon>Mucoromycotina</taxon>
        <taxon>Mucoromycetes</taxon>
        <taxon>Mucorales</taxon>
        <taxon>Lichtheimiaceae</taxon>
        <taxon>Lichtheimia</taxon>
    </lineage>
</organism>
<feature type="compositionally biased region" description="Acidic residues" evidence="4">
    <location>
        <begin position="411"/>
        <end position="429"/>
    </location>
</feature>
<comment type="subcellular location">
    <subcellularLocation>
        <location evidence="1">Nucleus</location>
    </subcellularLocation>
</comment>